<organism evidence="2 3">
    <name type="scientific">Endozoicomonas euniceicola</name>
    <dbReference type="NCBI Taxonomy" id="1234143"/>
    <lineage>
        <taxon>Bacteria</taxon>
        <taxon>Pseudomonadati</taxon>
        <taxon>Pseudomonadota</taxon>
        <taxon>Gammaproteobacteria</taxon>
        <taxon>Oceanospirillales</taxon>
        <taxon>Endozoicomonadaceae</taxon>
        <taxon>Endozoicomonas</taxon>
    </lineage>
</organism>
<dbReference type="InterPro" id="IPR001753">
    <property type="entry name" value="Enoyl-CoA_hydra/iso"/>
</dbReference>
<dbReference type="PANTHER" id="PTHR42964">
    <property type="entry name" value="ENOYL-COA HYDRATASE"/>
    <property type="match status" value="1"/>
</dbReference>
<sequence>MASTECNNKGLVKLNQSNGISHILLNDSSRKNALSKDMLKCLIASLEKIKCDNKQKVLVIRGAGNVFCSGADLRWMKKGLNQTDKENRADAALFFQLFELLNNFPGPVIVWVEKYAIGGALGLLACADYVIAESNVKLSFSEVKLGLVPATIAPFVVNKIGLSQARVLMLSAQTFTAKKAKKLGLIHEILTAKAIPDRVDGLCSLFKANGSQAMASTKHLLNELGSPLNSHEIKELCLAKIAESRKSDEGQEGVKAFFEKRQPEWYK</sequence>
<proteinExistence type="inferred from homology"/>
<keyword evidence="3" id="KW-1185">Reference proteome</keyword>
<reference evidence="2" key="1">
    <citation type="submission" date="2022-10" db="EMBL/GenBank/DDBJ databases">
        <title>Completed Genome Sequence of two octocoral isolated bacterium, Endozoicomonas euniceicola EF212T and Endozoicomonas gorgoniicola PS125T.</title>
        <authorList>
            <person name="Chiou Y.-J."/>
            <person name="Chen Y.-H."/>
        </authorList>
    </citation>
    <scope>NUCLEOTIDE SEQUENCE</scope>
    <source>
        <strain evidence="2">EF212</strain>
    </source>
</reference>
<protein>
    <submittedName>
        <fullName evidence="2">Enoyl-CoA hydratase-related protein</fullName>
    </submittedName>
</protein>
<evidence type="ECO:0000256" key="1">
    <source>
        <dbReference type="ARBA" id="ARBA00005254"/>
    </source>
</evidence>
<evidence type="ECO:0000313" key="2">
    <source>
        <dbReference type="EMBL" id="UYM14076.1"/>
    </source>
</evidence>
<dbReference type="Pfam" id="PF00378">
    <property type="entry name" value="ECH_1"/>
    <property type="match status" value="1"/>
</dbReference>
<dbReference type="RefSeq" id="WP_262595478.1">
    <property type="nucleotide sequence ID" value="NZ_CP103300.1"/>
</dbReference>
<evidence type="ECO:0000313" key="3">
    <source>
        <dbReference type="Proteomes" id="UP001163255"/>
    </source>
</evidence>
<dbReference type="PANTHER" id="PTHR42964:SF1">
    <property type="entry name" value="POLYKETIDE BIOSYNTHESIS ENOYL-COA HYDRATASE PKSH-RELATED"/>
    <property type="match status" value="1"/>
</dbReference>
<dbReference type="Proteomes" id="UP001163255">
    <property type="component" value="Chromosome"/>
</dbReference>
<dbReference type="InterPro" id="IPR014748">
    <property type="entry name" value="Enoyl-CoA_hydra_C"/>
</dbReference>
<gene>
    <name evidence="2" type="ORF">NX720_14275</name>
</gene>
<comment type="similarity">
    <text evidence="1">Belongs to the enoyl-CoA hydratase/isomerase family.</text>
</comment>
<dbReference type="InterPro" id="IPR051683">
    <property type="entry name" value="Enoyl-CoA_Hydratase/Isomerase"/>
</dbReference>
<dbReference type="Gene3D" id="1.10.12.10">
    <property type="entry name" value="Lyase 2-enoyl-coa Hydratase, Chain A, domain 2"/>
    <property type="match status" value="1"/>
</dbReference>
<dbReference type="SUPFAM" id="SSF52096">
    <property type="entry name" value="ClpP/crotonase"/>
    <property type="match status" value="1"/>
</dbReference>
<name>A0ABY6GMZ5_9GAMM</name>
<dbReference type="InterPro" id="IPR029045">
    <property type="entry name" value="ClpP/crotonase-like_dom_sf"/>
</dbReference>
<dbReference type="CDD" id="cd06558">
    <property type="entry name" value="crotonase-like"/>
    <property type="match status" value="1"/>
</dbReference>
<dbReference type="Gene3D" id="3.90.226.10">
    <property type="entry name" value="2-enoyl-CoA Hydratase, Chain A, domain 1"/>
    <property type="match status" value="1"/>
</dbReference>
<accession>A0ABY6GMZ5</accession>
<dbReference type="EMBL" id="CP103300">
    <property type="protein sequence ID" value="UYM14076.1"/>
    <property type="molecule type" value="Genomic_DNA"/>
</dbReference>